<evidence type="ECO:0000256" key="11">
    <source>
        <dbReference type="ARBA" id="ARBA00023033"/>
    </source>
</evidence>
<evidence type="ECO:0000256" key="10">
    <source>
        <dbReference type="ARBA" id="ARBA00023004"/>
    </source>
</evidence>
<name>A0A1D2N673_ORCCI</name>
<keyword evidence="7" id="KW-0256">Endoplasmic reticulum</keyword>
<keyword evidence="10" id="KW-0408">Iron</keyword>
<dbReference type="AlphaFoldDB" id="A0A1D2N673"/>
<evidence type="ECO:0000256" key="2">
    <source>
        <dbReference type="ARBA" id="ARBA00004174"/>
    </source>
</evidence>
<evidence type="ECO:0000256" key="6">
    <source>
        <dbReference type="ARBA" id="ARBA00022723"/>
    </source>
</evidence>
<dbReference type="Gene3D" id="1.10.630.10">
    <property type="entry name" value="Cytochrome P450"/>
    <property type="match status" value="1"/>
</dbReference>
<dbReference type="GO" id="GO:0005506">
    <property type="term" value="F:iron ion binding"/>
    <property type="evidence" value="ECO:0007669"/>
    <property type="project" value="InterPro"/>
</dbReference>
<dbReference type="EMBL" id="LJIJ01000187">
    <property type="protein sequence ID" value="ODN00768.1"/>
    <property type="molecule type" value="Genomic_DNA"/>
</dbReference>
<dbReference type="InterPro" id="IPR036396">
    <property type="entry name" value="Cyt_P450_sf"/>
</dbReference>
<organism evidence="13 14">
    <name type="scientific">Orchesella cincta</name>
    <name type="common">Springtail</name>
    <name type="synonym">Podura cincta</name>
    <dbReference type="NCBI Taxonomy" id="48709"/>
    <lineage>
        <taxon>Eukaryota</taxon>
        <taxon>Metazoa</taxon>
        <taxon>Ecdysozoa</taxon>
        <taxon>Arthropoda</taxon>
        <taxon>Hexapoda</taxon>
        <taxon>Collembola</taxon>
        <taxon>Entomobryomorpha</taxon>
        <taxon>Entomobryoidea</taxon>
        <taxon>Orchesellidae</taxon>
        <taxon>Orchesellinae</taxon>
        <taxon>Orchesella</taxon>
    </lineage>
</organism>
<reference evidence="13 14" key="1">
    <citation type="journal article" date="2016" name="Genome Biol. Evol.">
        <title>Gene Family Evolution Reflects Adaptation to Soil Environmental Stressors in the Genome of the Collembolan Orchesella cincta.</title>
        <authorList>
            <person name="Faddeeva-Vakhrusheva A."/>
            <person name="Derks M.F."/>
            <person name="Anvar S.Y."/>
            <person name="Agamennone V."/>
            <person name="Suring W."/>
            <person name="Smit S."/>
            <person name="van Straalen N.M."/>
            <person name="Roelofs D."/>
        </authorList>
    </citation>
    <scope>NUCLEOTIDE SEQUENCE [LARGE SCALE GENOMIC DNA]</scope>
    <source>
        <tissue evidence="13">Mixed pool</tissue>
    </source>
</reference>
<accession>A0A1D2N673</accession>
<evidence type="ECO:0000256" key="8">
    <source>
        <dbReference type="ARBA" id="ARBA00022848"/>
    </source>
</evidence>
<dbReference type="GO" id="GO:0005789">
    <property type="term" value="C:endoplasmic reticulum membrane"/>
    <property type="evidence" value="ECO:0007669"/>
    <property type="project" value="UniProtKB-SubCell"/>
</dbReference>
<dbReference type="OrthoDB" id="2789670at2759"/>
<keyword evidence="5" id="KW-0349">Heme</keyword>
<dbReference type="InterPro" id="IPR050476">
    <property type="entry name" value="Insect_CytP450_Detox"/>
</dbReference>
<evidence type="ECO:0000256" key="5">
    <source>
        <dbReference type="ARBA" id="ARBA00022617"/>
    </source>
</evidence>
<protein>
    <submittedName>
        <fullName evidence="13">Cytochrome P450 6B1</fullName>
    </submittedName>
</protein>
<evidence type="ECO:0000313" key="13">
    <source>
        <dbReference type="EMBL" id="ODN00768.1"/>
    </source>
</evidence>
<keyword evidence="8" id="KW-0492">Microsome</keyword>
<keyword evidence="11" id="KW-0503">Monooxygenase</keyword>
<keyword evidence="9" id="KW-0560">Oxidoreductase</keyword>
<dbReference type="PRINTS" id="PR00385">
    <property type="entry name" value="P450"/>
</dbReference>
<keyword evidence="14" id="KW-1185">Reference proteome</keyword>
<dbReference type="GO" id="GO:0020037">
    <property type="term" value="F:heme binding"/>
    <property type="evidence" value="ECO:0007669"/>
    <property type="project" value="InterPro"/>
</dbReference>
<dbReference type="Proteomes" id="UP000094527">
    <property type="component" value="Unassembled WGS sequence"/>
</dbReference>
<sequence>MSMSKTKNPKILDAFSFLARLAPFSPLDKVEFFANLLRNVMKWRRENNIKIPDFIESLNEMLEKILTEEYKKHRITENTVMCQALIFLLAGFETTASTLTFLSYNLAKNPDVQGKLLEEMDAYLARHKGKVEHETISELTYLTACIQETLRMYAP</sequence>
<dbReference type="Pfam" id="PF00067">
    <property type="entry name" value="p450"/>
    <property type="match status" value="1"/>
</dbReference>
<evidence type="ECO:0000313" key="14">
    <source>
        <dbReference type="Proteomes" id="UP000094527"/>
    </source>
</evidence>
<comment type="similarity">
    <text evidence="4">Belongs to the cytochrome P450 family.</text>
</comment>
<dbReference type="SUPFAM" id="SSF48264">
    <property type="entry name" value="Cytochrome P450"/>
    <property type="match status" value="1"/>
</dbReference>
<dbReference type="PANTHER" id="PTHR24292:SF54">
    <property type="entry name" value="CYP9F3-RELATED"/>
    <property type="match status" value="1"/>
</dbReference>
<evidence type="ECO:0000256" key="1">
    <source>
        <dbReference type="ARBA" id="ARBA00001971"/>
    </source>
</evidence>
<comment type="cofactor">
    <cofactor evidence="1">
        <name>heme</name>
        <dbReference type="ChEBI" id="CHEBI:30413"/>
    </cofactor>
</comment>
<dbReference type="PANTHER" id="PTHR24292">
    <property type="entry name" value="CYTOCHROME P450"/>
    <property type="match status" value="1"/>
</dbReference>
<gene>
    <name evidence="13" type="ORF">Ocin01_05902</name>
</gene>
<dbReference type="STRING" id="48709.A0A1D2N673"/>
<comment type="subcellular location">
    <subcellularLocation>
        <location evidence="3">Endoplasmic reticulum membrane</location>
        <topology evidence="3">Peripheral membrane protein</topology>
    </subcellularLocation>
    <subcellularLocation>
        <location evidence="2">Microsome membrane</location>
        <topology evidence="2">Peripheral membrane protein</topology>
    </subcellularLocation>
</comment>
<evidence type="ECO:0000256" key="12">
    <source>
        <dbReference type="ARBA" id="ARBA00023136"/>
    </source>
</evidence>
<dbReference type="InterPro" id="IPR001128">
    <property type="entry name" value="Cyt_P450"/>
</dbReference>
<evidence type="ECO:0000256" key="7">
    <source>
        <dbReference type="ARBA" id="ARBA00022824"/>
    </source>
</evidence>
<evidence type="ECO:0000256" key="4">
    <source>
        <dbReference type="ARBA" id="ARBA00010617"/>
    </source>
</evidence>
<evidence type="ECO:0000256" key="9">
    <source>
        <dbReference type="ARBA" id="ARBA00023002"/>
    </source>
</evidence>
<keyword evidence="12" id="KW-0472">Membrane</keyword>
<dbReference type="OMA" id="HRITENT"/>
<dbReference type="GO" id="GO:0016705">
    <property type="term" value="F:oxidoreductase activity, acting on paired donors, with incorporation or reduction of molecular oxygen"/>
    <property type="evidence" value="ECO:0007669"/>
    <property type="project" value="InterPro"/>
</dbReference>
<comment type="caution">
    <text evidence="13">The sequence shown here is derived from an EMBL/GenBank/DDBJ whole genome shotgun (WGS) entry which is preliminary data.</text>
</comment>
<dbReference type="GO" id="GO:0004497">
    <property type="term" value="F:monooxygenase activity"/>
    <property type="evidence" value="ECO:0007669"/>
    <property type="project" value="UniProtKB-KW"/>
</dbReference>
<proteinExistence type="inferred from homology"/>
<keyword evidence="6" id="KW-0479">Metal-binding</keyword>
<evidence type="ECO:0000256" key="3">
    <source>
        <dbReference type="ARBA" id="ARBA00004406"/>
    </source>
</evidence>